<organism evidence="1 2">
    <name type="scientific">Halorubrum xinjiangense</name>
    <dbReference type="NCBI Taxonomy" id="261291"/>
    <lineage>
        <taxon>Archaea</taxon>
        <taxon>Methanobacteriati</taxon>
        <taxon>Methanobacteriota</taxon>
        <taxon>Stenosarchaea group</taxon>
        <taxon>Halobacteria</taxon>
        <taxon>Halobacteriales</taxon>
        <taxon>Haloferacaceae</taxon>
        <taxon>Halorubrum</taxon>
    </lineage>
</organism>
<proteinExistence type="predicted"/>
<reference evidence="1 2" key="1">
    <citation type="submission" date="2016-10" db="EMBL/GenBank/DDBJ databases">
        <authorList>
            <person name="Varghese N."/>
            <person name="Submissions S."/>
        </authorList>
    </citation>
    <scope>NUCLEOTIDE SEQUENCE [LARGE SCALE GENOMIC DNA]</scope>
    <source>
        <strain evidence="1 2">CGMCC 1.3527</strain>
    </source>
</reference>
<name>A0A1G7MD69_9EURY</name>
<dbReference type="OrthoDB" id="284643at2157"/>
<dbReference type="Proteomes" id="UP000324020">
    <property type="component" value="Unassembled WGS sequence"/>
</dbReference>
<protein>
    <submittedName>
        <fullName evidence="1">Uncharacterized protein</fullName>
    </submittedName>
</protein>
<evidence type="ECO:0000313" key="1">
    <source>
        <dbReference type="EMBL" id="SDF59713.1"/>
    </source>
</evidence>
<gene>
    <name evidence="1" type="ORF">SAMN04488067_10617</name>
</gene>
<sequence>MDAATRSERYHLVCRDCSLERLCDVPEDAEGISRDHAVETGHRVAVERVE</sequence>
<dbReference type="EMBL" id="FNBO01000006">
    <property type="protein sequence ID" value="SDF59713.1"/>
    <property type="molecule type" value="Genomic_DNA"/>
</dbReference>
<keyword evidence="2" id="KW-1185">Reference proteome</keyword>
<dbReference type="RefSeq" id="WP_188128034.1">
    <property type="nucleotide sequence ID" value="NZ_FNBO01000006.1"/>
</dbReference>
<dbReference type="AlphaFoldDB" id="A0A1G7MD69"/>
<accession>A0A1G7MD69</accession>
<evidence type="ECO:0000313" key="2">
    <source>
        <dbReference type="Proteomes" id="UP000324020"/>
    </source>
</evidence>